<feature type="domain" description="WRC" evidence="11">
    <location>
        <begin position="7"/>
        <end position="52"/>
    </location>
</feature>
<proteinExistence type="inferred from homology"/>
<dbReference type="InterPro" id="IPR045109">
    <property type="entry name" value="LSDs-like"/>
</dbReference>
<feature type="compositionally biased region" description="Basic and acidic residues" evidence="7">
    <location>
        <begin position="67"/>
        <end position="96"/>
    </location>
</feature>
<feature type="region of interest" description="Disordered" evidence="7">
    <location>
        <begin position="796"/>
        <end position="822"/>
    </location>
</feature>
<keyword evidence="8" id="KW-0472">Membrane</keyword>
<dbReference type="PROSITE" id="PS51184">
    <property type="entry name" value="JMJC"/>
    <property type="match status" value="1"/>
</dbReference>
<dbReference type="Pfam" id="PF08879">
    <property type="entry name" value="WRC"/>
    <property type="match status" value="1"/>
</dbReference>
<keyword evidence="4" id="KW-0539">Nucleus</keyword>
<dbReference type="SUPFAM" id="SSF51197">
    <property type="entry name" value="Clavaminate synthase-like"/>
    <property type="match status" value="1"/>
</dbReference>
<evidence type="ECO:0000259" key="11">
    <source>
        <dbReference type="PROSITE" id="PS51667"/>
    </source>
</evidence>
<keyword evidence="5" id="KW-0862">Zinc</keyword>
<dbReference type="GO" id="GO:0006357">
    <property type="term" value="P:regulation of transcription by RNA polymerase II"/>
    <property type="evidence" value="ECO:0007669"/>
    <property type="project" value="TreeGrafter"/>
</dbReference>
<organism evidence="12 13">
    <name type="scientific">Daucus carota subsp. sativus</name>
    <name type="common">Carrot</name>
    <dbReference type="NCBI Taxonomy" id="79200"/>
    <lineage>
        <taxon>Eukaryota</taxon>
        <taxon>Viridiplantae</taxon>
        <taxon>Streptophyta</taxon>
        <taxon>Embryophyta</taxon>
        <taxon>Tracheophyta</taxon>
        <taxon>Spermatophyta</taxon>
        <taxon>Magnoliopsida</taxon>
        <taxon>eudicotyledons</taxon>
        <taxon>Gunneridae</taxon>
        <taxon>Pentapetalae</taxon>
        <taxon>asterids</taxon>
        <taxon>campanulids</taxon>
        <taxon>Apiales</taxon>
        <taxon>Apiaceae</taxon>
        <taxon>Apioideae</taxon>
        <taxon>Scandiceae</taxon>
        <taxon>Daucinae</taxon>
        <taxon>Daucus</taxon>
        <taxon>Daucus sect. Daucus</taxon>
    </lineage>
</organism>
<feature type="domain" description="RING-type" evidence="9">
    <location>
        <begin position="215"/>
        <end position="260"/>
    </location>
</feature>
<dbReference type="PROSITE" id="PS50089">
    <property type="entry name" value="ZF_RING_2"/>
    <property type="match status" value="1"/>
</dbReference>
<protein>
    <recommendedName>
        <fullName evidence="14">JmjC domain-containing protein</fullName>
    </recommendedName>
</protein>
<evidence type="ECO:0000256" key="3">
    <source>
        <dbReference type="ARBA" id="ARBA00022723"/>
    </source>
</evidence>
<dbReference type="GO" id="GO:0032454">
    <property type="term" value="F:histone H3K9 demethylase activity"/>
    <property type="evidence" value="ECO:0007669"/>
    <property type="project" value="InterPro"/>
</dbReference>
<evidence type="ECO:0000256" key="7">
    <source>
        <dbReference type="SAM" id="MobiDB-lite"/>
    </source>
</evidence>
<keyword evidence="5" id="KW-0863">Zinc-finger</keyword>
<keyword evidence="3" id="KW-0479">Metal-binding</keyword>
<dbReference type="PROSITE" id="PS51667">
    <property type="entry name" value="WRC"/>
    <property type="match status" value="1"/>
</dbReference>
<evidence type="ECO:0000256" key="4">
    <source>
        <dbReference type="ARBA" id="ARBA00023242"/>
    </source>
</evidence>
<reference evidence="12" key="1">
    <citation type="journal article" date="2016" name="Nat. Genet.">
        <title>A high-quality carrot genome assembly provides new insights into carotenoid accumulation and asterid genome evolution.</title>
        <authorList>
            <person name="Iorizzo M."/>
            <person name="Ellison S."/>
            <person name="Senalik D."/>
            <person name="Zeng P."/>
            <person name="Satapoomin P."/>
            <person name="Huang J."/>
            <person name="Bowman M."/>
            <person name="Iovene M."/>
            <person name="Sanseverino W."/>
            <person name="Cavagnaro P."/>
            <person name="Yildiz M."/>
            <person name="Macko-Podgorni A."/>
            <person name="Moranska E."/>
            <person name="Grzebelus E."/>
            <person name="Grzebelus D."/>
            <person name="Ashrafi H."/>
            <person name="Zheng Z."/>
            <person name="Cheng S."/>
            <person name="Spooner D."/>
            <person name="Van Deynze A."/>
            <person name="Simon P."/>
        </authorList>
    </citation>
    <scope>NUCLEOTIDE SEQUENCE</scope>
    <source>
        <tissue evidence="12">Leaf</tissue>
    </source>
</reference>
<dbReference type="GO" id="GO:0000118">
    <property type="term" value="C:histone deacetylase complex"/>
    <property type="evidence" value="ECO:0007669"/>
    <property type="project" value="TreeGrafter"/>
</dbReference>
<evidence type="ECO:0000259" key="9">
    <source>
        <dbReference type="PROSITE" id="PS50089"/>
    </source>
</evidence>
<dbReference type="GO" id="GO:0031490">
    <property type="term" value="F:chromatin DNA binding"/>
    <property type="evidence" value="ECO:0007669"/>
    <property type="project" value="TreeGrafter"/>
</dbReference>
<dbReference type="PANTHER" id="PTHR12549">
    <property type="entry name" value="JMJC DOMAIN-CONTAINING HISTONE DEMETHYLATION PROTEIN"/>
    <property type="match status" value="1"/>
</dbReference>
<evidence type="ECO:0000256" key="1">
    <source>
        <dbReference type="ARBA" id="ARBA00004123"/>
    </source>
</evidence>
<evidence type="ECO:0008006" key="14">
    <source>
        <dbReference type="Google" id="ProtNLM"/>
    </source>
</evidence>
<dbReference type="AlphaFoldDB" id="A0AAF1BA18"/>
<dbReference type="GO" id="GO:0000785">
    <property type="term" value="C:chromatin"/>
    <property type="evidence" value="ECO:0007669"/>
    <property type="project" value="TreeGrafter"/>
</dbReference>
<dbReference type="Proteomes" id="UP000077755">
    <property type="component" value="Chromosome 8"/>
</dbReference>
<dbReference type="InterPro" id="IPR001841">
    <property type="entry name" value="Znf_RING"/>
</dbReference>
<evidence type="ECO:0000256" key="5">
    <source>
        <dbReference type="PROSITE-ProRule" id="PRU00175"/>
    </source>
</evidence>
<feature type="region of interest" description="Disordered" evidence="7">
    <location>
        <begin position="52"/>
        <end position="96"/>
    </location>
</feature>
<evidence type="ECO:0000313" key="12">
    <source>
        <dbReference type="EMBL" id="WOH11765.1"/>
    </source>
</evidence>
<name>A0AAF1BA18_DAUCS</name>
<evidence type="ECO:0000256" key="8">
    <source>
        <dbReference type="SAM" id="Phobius"/>
    </source>
</evidence>
<dbReference type="InterPro" id="IPR003347">
    <property type="entry name" value="JmjC_dom"/>
</dbReference>
<comment type="subcellular location">
    <subcellularLocation>
        <location evidence="1">Nucleus</location>
    </subcellularLocation>
</comment>
<feature type="compositionally biased region" description="Basic and acidic residues" evidence="7">
    <location>
        <begin position="804"/>
        <end position="822"/>
    </location>
</feature>
<dbReference type="EMBL" id="CP093350">
    <property type="protein sequence ID" value="WOH11765.1"/>
    <property type="molecule type" value="Genomic_DNA"/>
</dbReference>
<comment type="caution">
    <text evidence="6">Lacks conserved residue(s) required for the propagation of feature annotation.</text>
</comment>
<feature type="region of interest" description="Disordered" evidence="7">
    <location>
        <begin position="395"/>
        <end position="416"/>
    </location>
</feature>
<evidence type="ECO:0000256" key="2">
    <source>
        <dbReference type="ARBA" id="ARBA00006801"/>
    </source>
</evidence>
<evidence type="ECO:0000259" key="10">
    <source>
        <dbReference type="PROSITE" id="PS51184"/>
    </source>
</evidence>
<keyword evidence="13" id="KW-1185">Reference proteome</keyword>
<feature type="domain" description="JmjC" evidence="10">
    <location>
        <begin position="650"/>
        <end position="983"/>
    </location>
</feature>
<keyword evidence="8" id="KW-0812">Transmembrane</keyword>
<comment type="similarity">
    <text evidence="2">Belongs to the JARID1 histone demethylase family.</text>
</comment>
<sequence>MAEGADLADNLRCTRTDGKRWRCKRGVLAGKKYCEDHLVQFQEKAQRKKQRVKLEAKVSKSSRNRSRIVEKSKDKGKDVAKEVSKGESSRKRSASEALDETIRNMKLKRGDIQLELIREYLIRKVEKKKEESESGVRNIIKDFPNGRMEIPPPSETPGEFDNVGPYNVKIGTNCKIIQRRHFRSKNVEPVPVCTMQILPSVKEALKFKKGKRRKCHWCRKSSYRILVRCKGCQKESFCEDCIGERSFVKEEVRIACPVCRGTCKCKACSSSKPKDVEHKESMKDTEQIEKLQQLKYLIQMLLPVLKKMNLDHSIELEIEAKIKGARNYEIPQVILGGDNLICCNCNTSIVDYHRSCTRCSYKLCISCCHKFRQGKISGDLKENKIMYPYRKRACTSNDKLPSDRKKNSSVKQDSKSVAASTLSQNWNVYKDGRISCPPKDLGGCGGNISLDLRCLYPFGWDKELEASVKDIISKHDSRNASNFGSCCSLCRKTSNQGNRSKLLLETAKRDDSNENFLYHPNVQDFHVERLGHFQTHWGKGQPVIVQSVIQVSANRNWDPVTMFCTYLGKVLAKKVDSVASTERNYLDCFEVELSESQIFMGSLEGQTNAFMDLEKVKINGCLLPNIFQEYFPEHYAQVMQLMPLKEYMDPMSGLLNLAAKFPENMPKANAGPSVHIAYGEPEESMQGQFVTRLSYDSHDVVNILVHATDILISKKELNRLKRLLKLYADQDHSRSTSKAADQPSVNKVLERTSAFHSEHIKDVTGKSSLRSEITEESILQDRAVKNLNKPDKIAKASTFSKVSSRGDARSTRPNKKSDTSDKDYDLDSDLTIFCSGTTYRIKDLENECLAHNNTEGSSCSKAKPVADSCGAQWDIFRRQDVPQLLEYLRRHCDESIPAFYNPMHVVHPIFDNSFYFDAFQKMRLKKEFNIEPWTFEQKTGEAVIIPAGCPYQFRKLKSSVNVIMEFISPENALECTRLADEIRSLPLEHKARQKFREVEKMTLHGISSAICEVRNLTTVGLVVLLLICFGLFRLRLNESSYRNNKKRIMEKKNPSSV</sequence>
<evidence type="ECO:0000256" key="6">
    <source>
        <dbReference type="PROSITE-ProRule" id="PRU01002"/>
    </source>
</evidence>
<accession>A0AAF1BA18</accession>
<evidence type="ECO:0000313" key="13">
    <source>
        <dbReference type="Proteomes" id="UP000077755"/>
    </source>
</evidence>
<keyword evidence="8" id="KW-1133">Transmembrane helix</keyword>
<dbReference type="GO" id="GO:0008270">
    <property type="term" value="F:zinc ion binding"/>
    <property type="evidence" value="ECO:0007669"/>
    <property type="project" value="UniProtKB-KW"/>
</dbReference>
<dbReference type="Gene3D" id="2.60.120.650">
    <property type="entry name" value="Cupin"/>
    <property type="match status" value="2"/>
</dbReference>
<dbReference type="InterPro" id="IPR014977">
    <property type="entry name" value="WRC_dom"/>
</dbReference>
<gene>
    <name evidence="12" type="ORF">DCAR_0831257</name>
</gene>
<dbReference type="GO" id="GO:0003712">
    <property type="term" value="F:transcription coregulator activity"/>
    <property type="evidence" value="ECO:0007669"/>
    <property type="project" value="TreeGrafter"/>
</dbReference>
<dbReference type="PANTHER" id="PTHR12549:SF42">
    <property type="entry name" value="LYSINE-SPECIFIC DEMETHYLASE JMJ28"/>
    <property type="match status" value="1"/>
</dbReference>
<reference evidence="12" key="2">
    <citation type="submission" date="2022-03" db="EMBL/GenBank/DDBJ databases">
        <title>Draft title - Genomic analysis of global carrot germplasm unveils the trajectory of domestication and the origin of high carotenoid orange carrot.</title>
        <authorList>
            <person name="Iorizzo M."/>
            <person name="Ellison S."/>
            <person name="Senalik D."/>
            <person name="Macko-Podgorni A."/>
            <person name="Grzebelus D."/>
            <person name="Bostan H."/>
            <person name="Rolling W."/>
            <person name="Curaba J."/>
            <person name="Simon P."/>
        </authorList>
    </citation>
    <scope>NUCLEOTIDE SEQUENCE</scope>
    <source>
        <tissue evidence="12">Leaf</tissue>
    </source>
</reference>
<feature type="transmembrane region" description="Helical" evidence="8">
    <location>
        <begin position="1016"/>
        <end position="1036"/>
    </location>
</feature>
<dbReference type="Pfam" id="PF02373">
    <property type="entry name" value="JmjC"/>
    <property type="match status" value="1"/>
</dbReference>
<dbReference type="SMART" id="SM00558">
    <property type="entry name" value="JmjC"/>
    <property type="match status" value="1"/>
</dbReference>